<comment type="caution">
    <text evidence="18">The sequence shown here is derived from an EMBL/GenBank/DDBJ whole genome shotgun (WGS) entry which is preliminary data.</text>
</comment>
<feature type="signal peptide" evidence="16">
    <location>
        <begin position="1"/>
        <end position="22"/>
    </location>
</feature>
<evidence type="ECO:0000256" key="5">
    <source>
        <dbReference type="ARBA" id="ARBA00022475"/>
    </source>
</evidence>
<dbReference type="InterPro" id="IPR050902">
    <property type="entry name" value="ABC_Transporter_SBP"/>
</dbReference>
<organism evidence="18 19">
    <name type="scientific">Carnobacterium divergens</name>
    <name type="common">Lactobacillus divergens</name>
    <dbReference type="NCBI Taxonomy" id="2748"/>
    <lineage>
        <taxon>Bacteria</taxon>
        <taxon>Bacillati</taxon>
        <taxon>Bacillota</taxon>
        <taxon>Bacilli</taxon>
        <taxon>Lactobacillales</taxon>
        <taxon>Carnobacteriaceae</taxon>
        <taxon>Carnobacterium</taxon>
    </lineage>
</organism>
<keyword evidence="11" id="KW-0564">Palmitate</keyword>
<keyword evidence="7" id="KW-0479">Metal-binding</keyword>
<evidence type="ECO:0000256" key="7">
    <source>
        <dbReference type="ARBA" id="ARBA00022723"/>
    </source>
</evidence>
<evidence type="ECO:0000313" key="19">
    <source>
        <dbReference type="Proteomes" id="UP000297938"/>
    </source>
</evidence>
<dbReference type="GO" id="GO:0020037">
    <property type="term" value="F:heme binding"/>
    <property type="evidence" value="ECO:0007669"/>
    <property type="project" value="InterPro"/>
</dbReference>
<dbReference type="InterPro" id="IPR002491">
    <property type="entry name" value="ABC_transptr_periplasmic_BD"/>
</dbReference>
<dbReference type="InterPro" id="IPR019957">
    <property type="entry name" value="ABC_transptr_haem-bd_IsdE"/>
</dbReference>
<dbReference type="FunFam" id="3.40.50.1980:FF:000022">
    <property type="entry name" value="Heme ABC transporter substrate-binding protein IsdE"/>
    <property type="match status" value="1"/>
</dbReference>
<accession>A0A7Z8G3N8</accession>
<evidence type="ECO:0000256" key="15">
    <source>
        <dbReference type="SAM" id="Coils"/>
    </source>
</evidence>
<dbReference type="PROSITE" id="PS50983">
    <property type="entry name" value="FE_B12_PBP"/>
    <property type="match status" value="1"/>
</dbReference>
<keyword evidence="4" id="KW-0813">Transport</keyword>
<evidence type="ECO:0000256" key="12">
    <source>
        <dbReference type="ARBA" id="ARBA00023288"/>
    </source>
</evidence>
<evidence type="ECO:0000256" key="3">
    <source>
        <dbReference type="ARBA" id="ARBA00015862"/>
    </source>
</evidence>
<evidence type="ECO:0000256" key="14">
    <source>
        <dbReference type="ARBA" id="ARBA00031463"/>
    </source>
</evidence>
<name>A0A7Z8G3N8_CARDV</name>
<dbReference type="AlphaFoldDB" id="A0A7Z8G3N8"/>
<dbReference type="GO" id="GO:0016020">
    <property type="term" value="C:membrane"/>
    <property type="evidence" value="ECO:0007669"/>
    <property type="project" value="InterPro"/>
</dbReference>
<feature type="coiled-coil region" evidence="15">
    <location>
        <begin position="125"/>
        <end position="162"/>
    </location>
</feature>
<keyword evidence="8 16" id="KW-0732">Signal</keyword>
<keyword evidence="10" id="KW-0472">Membrane</keyword>
<dbReference type="EMBL" id="NRPP01000017">
    <property type="protein sequence ID" value="TFJ24833.1"/>
    <property type="molecule type" value="Genomic_DNA"/>
</dbReference>
<evidence type="ECO:0000256" key="2">
    <source>
        <dbReference type="ARBA" id="ARBA00008814"/>
    </source>
</evidence>
<evidence type="ECO:0000259" key="17">
    <source>
        <dbReference type="PROSITE" id="PS50983"/>
    </source>
</evidence>
<evidence type="ECO:0000256" key="10">
    <source>
        <dbReference type="ARBA" id="ARBA00023136"/>
    </source>
</evidence>
<dbReference type="GO" id="GO:0046872">
    <property type="term" value="F:metal ion binding"/>
    <property type="evidence" value="ECO:0007669"/>
    <property type="project" value="UniProtKB-KW"/>
</dbReference>
<feature type="domain" description="Fe/B12 periplasmic-binding" evidence="17">
    <location>
        <begin position="38"/>
        <end position="292"/>
    </location>
</feature>
<proteinExistence type="inferred from homology"/>
<evidence type="ECO:0000256" key="8">
    <source>
        <dbReference type="ARBA" id="ARBA00022729"/>
    </source>
</evidence>
<keyword evidence="15" id="KW-0175">Coiled coil</keyword>
<evidence type="ECO:0000256" key="16">
    <source>
        <dbReference type="SAM" id="SignalP"/>
    </source>
</evidence>
<comment type="similarity">
    <text evidence="2">Belongs to the bacterial solute-binding protein 8 family.</text>
</comment>
<evidence type="ECO:0000256" key="6">
    <source>
        <dbReference type="ARBA" id="ARBA00022617"/>
    </source>
</evidence>
<dbReference type="NCBIfam" id="TIGR03659">
    <property type="entry name" value="IsdE"/>
    <property type="match status" value="1"/>
</dbReference>
<dbReference type="PANTHER" id="PTHR30535:SF36">
    <property type="entry name" value="HIGH-AFFINITY HEME UPTAKE SYSTEM PROTEIN ISDE"/>
    <property type="match status" value="1"/>
</dbReference>
<protein>
    <recommendedName>
        <fullName evidence="3">High-affinity heme uptake system protein IsdE</fullName>
    </recommendedName>
    <alternativeName>
        <fullName evidence="14">Iron-regulated surface determinant protein E</fullName>
    </alternativeName>
    <alternativeName>
        <fullName evidence="13">Staphylococcal iron-regulated protein F</fullName>
    </alternativeName>
</protein>
<dbReference type="PANTHER" id="PTHR30535">
    <property type="entry name" value="VITAMIN B12-BINDING PROTEIN"/>
    <property type="match status" value="1"/>
</dbReference>
<evidence type="ECO:0000256" key="11">
    <source>
        <dbReference type="ARBA" id="ARBA00023139"/>
    </source>
</evidence>
<dbReference type="Proteomes" id="UP000297938">
    <property type="component" value="Unassembled WGS sequence"/>
</dbReference>
<evidence type="ECO:0000256" key="4">
    <source>
        <dbReference type="ARBA" id="ARBA00022448"/>
    </source>
</evidence>
<gene>
    <name evidence="18" type="primary">isdE</name>
    <name evidence="18" type="ORF">CKN69_09380</name>
</gene>
<evidence type="ECO:0000256" key="9">
    <source>
        <dbReference type="ARBA" id="ARBA00023004"/>
    </source>
</evidence>
<comment type="cofactor">
    <cofactor evidence="1">
        <name>heme b</name>
        <dbReference type="ChEBI" id="CHEBI:60344"/>
    </cofactor>
</comment>
<dbReference type="RefSeq" id="WP_135026214.1">
    <property type="nucleotide sequence ID" value="NZ_JBFUWK010000004.1"/>
</dbReference>
<evidence type="ECO:0000256" key="13">
    <source>
        <dbReference type="ARBA" id="ARBA00031148"/>
    </source>
</evidence>
<feature type="chain" id="PRO_5031275312" description="High-affinity heme uptake system protein IsdE" evidence="16">
    <location>
        <begin position="23"/>
        <end position="292"/>
    </location>
</feature>
<dbReference type="GO" id="GO:0015886">
    <property type="term" value="P:heme transport"/>
    <property type="evidence" value="ECO:0007669"/>
    <property type="project" value="InterPro"/>
</dbReference>
<keyword evidence="9" id="KW-0408">Iron</keyword>
<dbReference type="Gene3D" id="3.40.50.1980">
    <property type="entry name" value="Nitrogenase molybdenum iron protein domain"/>
    <property type="match status" value="2"/>
</dbReference>
<keyword evidence="12" id="KW-0449">Lipoprotein</keyword>
<keyword evidence="6" id="KW-0349">Heme</keyword>
<dbReference type="PROSITE" id="PS51257">
    <property type="entry name" value="PROKAR_LIPOPROTEIN"/>
    <property type="match status" value="1"/>
</dbReference>
<dbReference type="GO" id="GO:0071281">
    <property type="term" value="P:cellular response to iron ion"/>
    <property type="evidence" value="ECO:0007669"/>
    <property type="project" value="TreeGrafter"/>
</dbReference>
<sequence length="292" mass="32577">MKKITTMFLILMLLLVGGCRYAATEVPNDSVKKTHAPKIIATTVASTEIMDQLDLPLIGVPTTTKELPSRYQKVEAVGSPMGPDLELMRTLQPDLILSTKTLEADLAEGLTNANLKTKFLDFRSIAKMEQEISALGNEFDRKQQATTLNQSIEKQIKDVQKKYEGKEQPTVLILMGIPGSYLVVTENAYLGDLVKRAGGKNIIEGQKQEYLASNTEFLQQANPDIIIRAAHGMPKEVVEMFDAEFKKNDIWQHFNAVKNKRVYDLDENLFGMTASLNAPEALAQLAEILYEK</sequence>
<dbReference type="SUPFAM" id="SSF53807">
    <property type="entry name" value="Helical backbone' metal receptor"/>
    <property type="match status" value="1"/>
</dbReference>
<keyword evidence="5" id="KW-1003">Cell membrane</keyword>
<evidence type="ECO:0000256" key="1">
    <source>
        <dbReference type="ARBA" id="ARBA00001970"/>
    </source>
</evidence>
<reference evidence="18 19" key="1">
    <citation type="journal article" date="2018" name="Int. J. Food Microbiol.">
        <title>Growth of Carnobacterium spp. isolated from chilled vacuum-packaged meat under relevant acidic conditions.</title>
        <authorList>
            <person name="Zhang P."/>
            <person name="Badoni M."/>
            <person name="Ganzle M."/>
            <person name="Yang X."/>
        </authorList>
    </citation>
    <scope>NUCLEOTIDE SEQUENCE [LARGE SCALE GENOMIC DNA]</scope>
    <source>
        <strain evidence="18 19">B2</strain>
    </source>
</reference>
<dbReference type="Pfam" id="PF01497">
    <property type="entry name" value="Peripla_BP_2"/>
    <property type="match status" value="1"/>
</dbReference>
<evidence type="ECO:0000313" key="18">
    <source>
        <dbReference type="EMBL" id="TFJ24833.1"/>
    </source>
</evidence>